<keyword evidence="2" id="KW-0614">Plasmid</keyword>
<proteinExistence type="predicted"/>
<dbReference type="SUPFAM" id="SSF55729">
    <property type="entry name" value="Acyl-CoA N-acyltransferases (Nat)"/>
    <property type="match status" value="1"/>
</dbReference>
<protein>
    <recommendedName>
        <fullName evidence="1">N-acetyltransferase domain-containing protein</fullName>
    </recommendedName>
</protein>
<evidence type="ECO:0000259" key="1">
    <source>
        <dbReference type="PROSITE" id="PS51186"/>
    </source>
</evidence>
<dbReference type="AlphaFoldDB" id="X5EGG1"/>
<dbReference type="GO" id="GO:1990189">
    <property type="term" value="F:protein N-terminal-serine acetyltransferase activity"/>
    <property type="evidence" value="ECO:0007669"/>
    <property type="project" value="TreeGrafter"/>
</dbReference>
<dbReference type="PANTHER" id="PTHR43441:SF10">
    <property type="entry name" value="ACETYLTRANSFERASE"/>
    <property type="match status" value="1"/>
</dbReference>
<dbReference type="InterPro" id="IPR016181">
    <property type="entry name" value="Acyl_CoA_acyltransferase"/>
</dbReference>
<feature type="domain" description="N-acetyltransferase" evidence="1">
    <location>
        <begin position="1"/>
        <end position="100"/>
    </location>
</feature>
<dbReference type="Proteomes" id="UP000023703">
    <property type="component" value="Plasmid pCgly1"/>
</dbReference>
<dbReference type="CDD" id="cd04301">
    <property type="entry name" value="NAT_SF"/>
    <property type="match status" value="1"/>
</dbReference>
<dbReference type="InterPro" id="IPR051908">
    <property type="entry name" value="Ribosomal_N-acetyltransferase"/>
</dbReference>
<reference evidence="2 3" key="1">
    <citation type="journal article" date="2015" name="Int. J. Syst. Evol. Microbiol.">
        <title>Revisiting Corynebacterium glyciniphilum (ex Kubota et al., 1972) sp. nov., nom. rev., isolated from putrefied banana.</title>
        <authorList>
            <person name="Al-Dilaimi A."/>
            <person name="Bednarz H."/>
            <person name="Lomker A."/>
            <person name="Niehaus K."/>
            <person name="Kalinowski J."/>
            <person name="Ruckert C."/>
        </authorList>
    </citation>
    <scope>NUCLEOTIDE SEQUENCE [LARGE SCALE GENOMIC DNA]</scope>
    <source>
        <strain evidence="2">AJ 3170</strain>
        <plasmid evidence="3">Plasmid pCgly1</plasmid>
    </source>
</reference>
<keyword evidence="3" id="KW-1185">Reference proteome</keyword>
<gene>
    <name evidence="2" type="ORF">CGLY_16515</name>
</gene>
<dbReference type="KEGG" id="cgy:CGLY_16515"/>
<name>X5EGG1_9CORY</name>
<geneLocation type="plasmid" evidence="2 3">
    <name>pCgly1</name>
</geneLocation>
<evidence type="ECO:0000313" key="2">
    <source>
        <dbReference type="EMBL" id="AHW65676.1"/>
    </source>
</evidence>
<dbReference type="HOGENOM" id="CLU_2301060_0_0_11"/>
<sequence>MNWIVRVSGEPAGYVQATVVSQDDQMVAELAWVIGVRFQGRGLATRSAQLMCTWLRDHGVSHFRALIHPDHAASAAIAARLGLRRSGLTTDDGEIIWQAP</sequence>
<dbReference type="PROSITE" id="PS51186">
    <property type="entry name" value="GNAT"/>
    <property type="match status" value="1"/>
</dbReference>
<dbReference type="Pfam" id="PF13302">
    <property type="entry name" value="Acetyltransf_3"/>
    <property type="match status" value="1"/>
</dbReference>
<dbReference type="GO" id="GO:0005737">
    <property type="term" value="C:cytoplasm"/>
    <property type="evidence" value="ECO:0007669"/>
    <property type="project" value="TreeGrafter"/>
</dbReference>
<dbReference type="PANTHER" id="PTHR43441">
    <property type="entry name" value="RIBOSOMAL-PROTEIN-SERINE ACETYLTRANSFERASE"/>
    <property type="match status" value="1"/>
</dbReference>
<dbReference type="InterPro" id="IPR000182">
    <property type="entry name" value="GNAT_dom"/>
</dbReference>
<evidence type="ECO:0000313" key="3">
    <source>
        <dbReference type="Proteomes" id="UP000023703"/>
    </source>
</evidence>
<dbReference type="EMBL" id="CP006843">
    <property type="protein sequence ID" value="AHW65676.1"/>
    <property type="molecule type" value="Genomic_DNA"/>
</dbReference>
<organism evidence="2 3">
    <name type="scientific">Corynebacterium glyciniphilum AJ 3170</name>
    <dbReference type="NCBI Taxonomy" id="1404245"/>
    <lineage>
        <taxon>Bacteria</taxon>
        <taxon>Bacillati</taxon>
        <taxon>Actinomycetota</taxon>
        <taxon>Actinomycetes</taxon>
        <taxon>Mycobacteriales</taxon>
        <taxon>Corynebacteriaceae</taxon>
        <taxon>Corynebacterium</taxon>
    </lineage>
</organism>
<dbReference type="GO" id="GO:0008999">
    <property type="term" value="F:protein-N-terminal-alanine acetyltransferase activity"/>
    <property type="evidence" value="ECO:0007669"/>
    <property type="project" value="TreeGrafter"/>
</dbReference>
<dbReference type="Gene3D" id="3.40.630.30">
    <property type="match status" value="1"/>
</dbReference>
<accession>X5EGG1</accession>
<dbReference type="eggNOG" id="COG1670">
    <property type="taxonomic scope" value="Bacteria"/>
</dbReference>